<proteinExistence type="predicted"/>
<dbReference type="RefSeq" id="WP_196609573.1">
    <property type="nucleotide sequence ID" value="NZ_VRYY01000309.1"/>
</dbReference>
<organism evidence="1 2">
    <name type="scientific">Nitratidesulfovibrio oxamicus</name>
    <dbReference type="NCBI Taxonomy" id="32016"/>
    <lineage>
        <taxon>Bacteria</taxon>
        <taxon>Pseudomonadati</taxon>
        <taxon>Thermodesulfobacteriota</taxon>
        <taxon>Desulfovibrionia</taxon>
        <taxon>Desulfovibrionales</taxon>
        <taxon>Desulfovibrionaceae</taxon>
        <taxon>Nitratidesulfovibrio</taxon>
    </lineage>
</organism>
<reference evidence="1 2" key="1">
    <citation type="submission" date="2019-08" db="EMBL/GenBank/DDBJ databases">
        <authorList>
            <person name="Luo N."/>
        </authorList>
    </citation>
    <scope>NUCLEOTIDE SEQUENCE [LARGE SCALE GENOMIC DNA]</scope>
    <source>
        <strain evidence="1 2">NCIMB 9442</strain>
    </source>
</reference>
<evidence type="ECO:0000313" key="2">
    <source>
        <dbReference type="Proteomes" id="UP001194469"/>
    </source>
</evidence>
<dbReference type="Gene3D" id="2.60.300.12">
    <property type="entry name" value="HesB-like domain"/>
    <property type="match status" value="1"/>
</dbReference>
<dbReference type="EMBL" id="VRYY01000309">
    <property type="protein sequence ID" value="MBG3877513.1"/>
    <property type="molecule type" value="Genomic_DNA"/>
</dbReference>
<dbReference type="InterPro" id="IPR035903">
    <property type="entry name" value="HesB-like_dom_sf"/>
</dbReference>
<evidence type="ECO:0000313" key="1">
    <source>
        <dbReference type="EMBL" id="MBG3877513.1"/>
    </source>
</evidence>
<gene>
    <name evidence="1" type="ORF">FVW20_10900</name>
</gene>
<keyword evidence="2" id="KW-1185">Reference proteome</keyword>
<dbReference type="SUPFAM" id="SSF89360">
    <property type="entry name" value="HesB-like domain"/>
    <property type="match status" value="1"/>
</dbReference>
<name>A0ABS0J722_9BACT</name>
<comment type="caution">
    <text evidence="1">The sequence shown here is derived from an EMBL/GenBank/DDBJ whole genome shotgun (WGS) entry which is preliminary data.</text>
</comment>
<protein>
    <submittedName>
        <fullName evidence="1">Adhesin</fullName>
    </submittedName>
</protein>
<sequence>MITLEHDARGILEEYFSENPQSPIRIYVSPRGSKGPHLVLGPDEPTERDHVVQVDGYTFCISQRLVQQVGAVRIRARNAGFEVVSERPLSARTSDAS</sequence>
<dbReference type="Proteomes" id="UP001194469">
    <property type="component" value="Unassembled WGS sequence"/>
</dbReference>
<accession>A0ABS0J722</accession>